<dbReference type="EMBL" id="OU895877">
    <property type="protein sequence ID" value="CAG9797740.1"/>
    <property type="molecule type" value="Genomic_DNA"/>
</dbReference>
<dbReference type="PANTHER" id="PTHR24373:SF370">
    <property type="entry name" value="FISH-LIPS, ISOFORM E"/>
    <property type="match status" value="1"/>
</dbReference>
<gene>
    <name evidence="4" type="ORF">CHIRRI_LOCUS728</name>
</gene>
<dbReference type="GO" id="GO:0031012">
    <property type="term" value="C:extracellular matrix"/>
    <property type="evidence" value="ECO:0007669"/>
    <property type="project" value="TreeGrafter"/>
</dbReference>
<accession>A0A9N9RJ15</accession>
<dbReference type="Gene3D" id="3.80.10.10">
    <property type="entry name" value="Ribonuclease Inhibitor"/>
    <property type="match status" value="2"/>
</dbReference>
<evidence type="ECO:0000256" key="2">
    <source>
        <dbReference type="ARBA" id="ARBA00022729"/>
    </source>
</evidence>
<organism evidence="4 5">
    <name type="scientific">Chironomus riparius</name>
    <dbReference type="NCBI Taxonomy" id="315576"/>
    <lineage>
        <taxon>Eukaryota</taxon>
        <taxon>Metazoa</taxon>
        <taxon>Ecdysozoa</taxon>
        <taxon>Arthropoda</taxon>
        <taxon>Hexapoda</taxon>
        <taxon>Insecta</taxon>
        <taxon>Pterygota</taxon>
        <taxon>Neoptera</taxon>
        <taxon>Endopterygota</taxon>
        <taxon>Diptera</taxon>
        <taxon>Nematocera</taxon>
        <taxon>Chironomoidea</taxon>
        <taxon>Chironomidae</taxon>
        <taxon>Chironominae</taxon>
        <taxon>Chironomus</taxon>
    </lineage>
</organism>
<reference evidence="4" key="1">
    <citation type="submission" date="2022-01" db="EMBL/GenBank/DDBJ databases">
        <authorList>
            <person name="King R."/>
        </authorList>
    </citation>
    <scope>NUCLEOTIDE SEQUENCE</scope>
</reference>
<keyword evidence="5" id="KW-1185">Reference proteome</keyword>
<name>A0A9N9RJ15_9DIPT</name>
<evidence type="ECO:0000313" key="4">
    <source>
        <dbReference type="EMBL" id="CAG9797740.1"/>
    </source>
</evidence>
<dbReference type="SUPFAM" id="SSF52058">
    <property type="entry name" value="L domain-like"/>
    <property type="match status" value="1"/>
</dbReference>
<dbReference type="OrthoDB" id="6022531at2759"/>
<dbReference type="GO" id="GO:0005615">
    <property type="term" value="C:extracellular space"/>
    <property type="evidence" value="ECO:0007669"/>
    <property type="project" value="TreeGrafter"/>
</dbReference>
<dbReference type="Pfam" id="PF13306">
    <property type="entry name" value="LRR_5"/>
    <property type="match status" value="1"/>
</dbReference>
<protein>
    <submittedName>
        <fullName evidence="4">Uncharacterized protein</fullName>
    </submittedName>
</protein>
<evidence type="ECO:0000313" key="5">
    <source>
        <dbReference type="Proteomes" id="UP001153620"/>
    </source>
</evidence>
<dbReference type="Proteomes" id="UP001153620">
    <property type="component" value="Chromosome 1"/>
</dbReference>
<evidence type="ECO:0000256" key="1">
    <source>
        <dbReference type="ARBA" id="ARBA00022614"/>
    </source>
</evidence>
<dbReference type="InterPro" id="IPR026906">
    <property type="entry name" value="LRR_5"/>
</dbReference>
<keyword evidence="3" id="KW-0677">Repeat</keyword>
<proteinExistence type="predicted"/>
<dbReference type="PANTHER" id="PTHR24373">
    <property type="entry name" value="SLIT RELATED LEUCINE-RICH REPEAT NEURONAL PROTEIN"/>
    <property type="match status" value="1"/>
</dbReference>
<keyword evidence="2" id="KW-0732">Signal</keyword>
<dbReference type="InterPro" id="IPR050328">
    <property type="entry name" value="Dev_Immune_Receptor"/>
</dbReference>
<dbReference type="SMART" id="SM00369">
    <property type="entry name" value="LRR_TYP"/>
    <property type="match status" value="3"/>
</dbReference>
<dbReference type="InterPro" id="IPR032675">
    <property type="entry name" value="LRR_dom_sf"/>
</dbReference>
<dbReference type="InterPro" id="IPR001611">
    <property type="entry name" value="Leu-rich_rpt"/>
</dbReference>
<evidence type="ECO:0000256" key="3">
    <source>
        <dbReference type="ARBA" id="ARBA00022737"/>
    </source>
</evidence>
<keyword evidence="1" id="KW-0433">Leucine-rich repeat</keyword>
<reference evidence="4" key="2">
    <citation type="submission" date="2022-10" db="EMBL/GenBank/DDBJ databases">
        <authorList>
            <consortium name="ENA_rothamsted_submissions"/>
            <consortium name="culmorum"/>
            <person name="King R."/>
        </authorList>
    </citation>
    <scope>NUCLEOTIDE SEQUENCE</scope>
</reference>
<dbReference type="PROSITE" id="PS51450">
    <property type="entry name" value="LRR"/>
    <property type="match status" value="1"/>
</dbReference>
<dbReference type="InterPro" id="IPR003591">
    <property type="entry name" value="Leu-rich_rpt_typical-subtyp"/>
</dbReference>
<sequence length="352" mass="39958">MPQAPETIFTSYPETSLLSISNTSLQQMSSNVFTNALKLTNLLIQYGNLTTINNRTFSNCVKLQSLQIVRQQLTSIDVMAFQGLMELQNLYLNENQLTSLHPLVFSVLPKLTYFSIEDNLLTTIDSQQFVNNPKLYSFICSGNQIKTLPNDLFQAQGSLASFYAKKNQLVTVQSYGASYVDASLNKLRNFTVTSGERTIHIENNFIRKIICGSTNITVQRLYADNNLLTNFLCIRDMESLTDLSVLNNKMLKPTKKAFLKLTKLRNFSMYNMTRFSMIPAKVFTPLTSLSNLRVDRLAAYKNLNITLPNISILALTTNNWNCTYLSFVNSLMKSQRVSLLFNIASERSRCQL</sequence>
<dbReference type="AlphaFoldDB" id="A0A9N9RJ15"/>